<organism evidence="1 2">
    <name type="scientific">Vibrio natriegens NBRC 15636 = ATCC 14048 = DSM 759</name>
    <dbReference type="NCBI Taxonomy" id="1219067"/>
    <lineage>
        <taxon>Bacteria</taxon>
        <taxon>Pseudomonadati</taxon>
        <taxon>Pseudomonadota</taxon>
        <taxon>Gammaproteobacteria</taxon>
        <taxon>Vibrionales</taxon>
        <taxon>Vibrionaceae</taxon>
        <taxon>Vibrio</taxon>
    </lineage>
</organism>
<keyword evidence="2" id="KW-1185">Reference proteome</keyword>
<proteinExistence type="predicted"/>
<dbReference type="GeneID" id="70915569"/>
<gene>
    <name evidence="1" type="ORF">BA890_17735</name>
</gene>
<accession>A0AAN1CY87</accession>
<reference evidence="1 2" key="1">
    <citation type="submission" date="2016-07" db="EMBL/GenBank/DDBJ databases">
        <title>Developing Vibrio natriegens as a novel, fast-growing host for biotechnology.</title>
        <authorList>
            <person name="Weinstock M.T."/>
            <person name="Hesek E.D."/>
            <person name="Wilson C.M."/>
            <person name="Gibson D.G."/>
        </authorList>
    </citation>
    <scope>NUCLEOTIDE SEQUENCE [LARGE SCALE GENOMIC DNA]</scope>
    <source>
        <strain evidence="1 2">ATCC 14048</strain>
    </source>
</reference>
<dbReference type="RefSeq" id="WP_020335232.1">
    <property type="nucleotide sequence ID" value="NZ_ATFJ01000036.1"/>
</dbReference>
<dbReference type="Proteomes" id="UP000092741">
    <property type="component" value="Chromosome 2"/>
</dbReference>
<evidence type="ECO:0000313" key="1">
    <source>
        <dbReference type="EMBL" id="ANQ14585.1"/>
    </source>
</evidence>
<evidence type="ECO:0000313" key="2">
    <source>
        <dbReference type="Proteomes" id="UP000092741"/>
    </source>
</evidence>
<name>A0AAN1CY87_VIBNA</name>
<dbReference type="KEGG" id="vna:PN96_22240"/>
<protein>
    <submittedName>
        <fullName evidence="1">Uncharacterized protein</fullName>
    </submittedName>
</protein>
<dbReference type="AlphaFoldDB" id="A0AAN1CY87"/>
<sequence>MIETAVLLEYSIKKDVSKVLVEQEKFLHVRAFDSNDRKEIEDGAAEEYMRANQMEPVEVVAVYDVIFPLPTDSTTPPTMLRISSSYKVLNNKWAVLN</sequence>
<dbReference type="EMBL" id="CP016346">
    <property type="protein sequence ID" value="ANQ14585.1"/>
    <property type="molecule type" value="Genomic_DNA"/>
</dbReference>